<dbReference type="Pfam" id="PF01757">
    <property type="entry name" value="Acyl_transf_3"/>
    <property type="match status" value="1"/>
</dbReference>
<feature type="transmembrane region" description="Helical" evidence="1">
    <location>
        <begin position="240"/>
        <end position="262"/>
    </location>
</feature>
<feature type="transmembrane region" description="Helical" evidence="1">
    <location>
        <begin position="627"/>
        <end position="651"/>
    </location>
</feature>
<feature type="transmembrane region" description="Helical" evidence="1">
    <location>
        <begin position="684"/>
        <end position="702"/>
    </location>
</feature>
<gene>
    <name evidence="4" type="ORF">BIW11_01282</name>
</gene>
<dbReference type="OrthoDB" id="6487827at2759"/>
<evidence type="ECO:0000259" key="3">
    <source>
        <dbReference type="SMART" id="SM00703"/>
    </source>
</evidence>
<dbReference type="InterPro" id="IPR002656">
    <property type="entry name" value="Acyl_transf_3_dom"/>
</dbReference>
<feature type="transmembrane region" description="Helical" evidence="1">
    <location>
        <begin position="299"/>
        <end position="318"/>
    </location>
</feature>
<feature type="signal peptide" evidence="2">
    <location>
        <begin position="1"/>
        <end position="20"/>
    </location>
</feature>
<dbReference type="InterPro" id="IPR006621">
    <property type="entry name" value="Nose-resist-to-fluoxetine_N"/>
</dbReference>
<sequence length="760" mass="85648">MRTWIVFCGVCVLSTGSAQAGSFYESMISLHDQPLQTNMSEDLEPVLRDFASRYRKEAIKFGQNFIYDDKLDPNCLQSYARIMSGVQNFQPWAMRFFDSSGILTPNIAEGRLIAHGSYDECLDIRVPDKEEPEKVAFNGQYCTVVYSMKGQPLVRRAAQIIVDSDKYLKHYIGENITWLQNFLDRVPIGHRLGICLPSTCSPDIIPYFIHKFAGKYGVQAAVLGCRDPLNEKPTLPGTRVAAVVVCILICIVFLTTCIEFWVPLNNKEAVKLVQCFSARAMTNRLLGTEPHPENRHIDCVHGIRVLSALWVVFAHTYATDPGNLDRPYHMFKKLQEPFFMLVLQSILAVDTFYTLTGILLYQTLKTERQRFKSISAVPFAVLVIVRRAVRLLVPLFGAVCMLYLLPLFVTGPSMDYLYEHFTDACSKNWWRLAFFVSNLWDFDDACLIHAWYISADLQMICVLILPVLLLISWPQRGIQLITCLGVASVFYAGAVLIIHDTTPSVLLLPMRVAQVFRFSMYQHTSSLAHLSVMCVGAIGGYLINNYRDTQIRRVFFVVGWLLCVVMLAMITFVPLKWSVVGNYGQIDAITYVMLSRPFWAMSIVWIVFACAAGYGKPIRILFNRSNVVVLSRLSYSFFLVANILVLVKMFAARTASPFTHYHQASMTHGAGASNETPTPNIREFIADTIFGFMLAYVGFLLFDGPTYALDKWVMSLCNGNSANRSNGSGSAVRESGQKAKSCTIDCKHDVKNTVWQGIKL</sequence>
<dbReference type="AlphaFoldDB" id="A0A1V9XG91"/>
<evidence type="ECO:0000313" key="4">
    <source>
        <dbReference type="EMBL" id="OQR72547.1"/>
    </source>
</evidence>
<reference evidence="4 5" key="1">
    <citation type="journal article" date="2017" name="Gigascience">
        <title>Draft genome of the honey bee ectoparasitic mite, Tropilaelaps mercedesae, is shaped by the parasitic life history.</title>
        <authorList>
            <person name="Dong X."/>
            <person name="Armstrong S.D."/>
            <person name="Xia D."/>
            <person name="Makepeace B.L."/>
            <person name="Darby A.C."/>
            <person name="Kadowaki T."/>
        </authorList>
    </citation>
    <scope>NUCLEOTIDE SEQUENCE [LARGE SCALE GENOMIC DNA]</scope>
    <source>
        <strain evidence="4">Wuxi-XJTLU</strain>
    </source>
</reference>
<dbReference type="PANTHER" id="PTHR11161:SF0">
    <property type="entry name" value="O-ACYLTRANSFERASE LIKE PROTEIN"/>
    <property type="match status" value="1"/>
</dbReference>
<keyword evidence="5" id="KW-1185">Reference proteome</keyword>
<dbReference type="InterPro" id="IPR052728">
    <property type="entry name" value="O2_lipid_transport_reg"/>
</dbReference>
<accession>A0A1V9XG91</accession>
<feature type="transmembrane region" description="Helical" evidence="1">
    <location>
        <begin position="450"/>
        <end position="471"/>
    </location>
</feature>
<protein>
    <submittedName>
        <fullName evidence="4">Nose resistant to fluoxetine protein 6-like</fullName>
    </submittedName>
</protein>
<keyword evidence="1" id="KW-0472">Membrane</keyword>
<feature type="transmembrane region" description="Helical" evidence="1">
    <location>
        <begin position="391"/>
        <end position="409"/>
    </location>
</feature>
<name>A0A1V9XG91_9ACAR</name>
<dbReference type="GO" id="GO:0016747">
    <property type="term" value="F:acyltransferase activity, transferring groups other than amino-acyl groups"/>
    <property type="evidence" value="ECO:0007669"/>
    <property type="project" value="InterPro"/>
</dbReference>
<feature type="transmembrane region" description="Helical" evidence="1">
    <location>
        <begin position="338"/>
        <end position="361"/>
    </location>
</feature>
<keyword evidence="1" id="KW-1133">Transmembrane helix</keyword>
<feature type="chain" id="PRO_5011986218" evidence="2">
    <location>
        <begin position="21"/>
        <end position="760"/>
    </location>
</feature>
<comment type="caution">
    <text evidence="4">The sequence shown here is derived from an EMBL/GenBank/DDBJ whole genome shotgun (WGS) entry which is preliminary data.</text>
</comment>
<feature type="domain" description="Nose resistant-to-fluoxetine protein N-terminal" evidence="3">
    <location>
        <begin position="72"/>
        <end position="229"/>
    </location>
</feature>
<feature type="transmembrane region" description="Helical" evidence="1">
    <location>
        <begin position="518"/>
        <end position="542"/>
    </location>
</feature>
<dbReference type="EMBL" id="MNPL01011552">
    <property type="protein sequence ID" value="OQR72547.1"/>
    <property type="molecule type" value="Genomic_DNA"/>
</dbReference>
<dbReference type="SMART" id="SM00703">
    <property type="entry name" value="NRF"/>
    <property type="match status" value="1"/>
</dbReference>
<dbReference type="PANTHER" id="PTHR11161">
    <property type="entry name" value="O-ACYLTRANSFERASE"/>
    <property type="match status" value="1"/>
</dbReference>
<evidence type="ECO:0000256" key="2">
    <source>
        <dbReference type="SAM" id="SignalP"/>
    </source>
</evidence>
<organism evidence="4 5">
    <name type="scientific">Tropilaelaps mercedesae</name>
    <dbReference type="NCBI Taxonomy" id="418985"/>
    <lineage>
        <taxon>Eukaryota</taxon>
        <taxon>Metazoa</taxon>
        <taxon>Ecdysozoa</taxon>
        <taxon>Arthropoda</taxon>
        <taxon>Chelicerata</taxon>
        <taxon>Arachnida</taxon>
        <taxon>Acari</taxon>
        <taxon>Parasitiformes</taxon>
        <taxon>Mesostigmata</taxon>
        <taxon>Gamasina</taxon>
        <taxon>Dermanyssoidea</taxon>
        <taxon>Laelapidae</taxon>
        <taxon>Tropilaelaps</taxon>
    </lineage>
</organism>
<feature type="transmembrane region" description="Helical" evidence="1">
    <location>
        <begin position="478"/>
        <end position="498"/>
    </location>
</feature>
<dbReference type="Pfam" id="PF20146">
    <property type="entry name" value="NRF"/>
    <property type="match status" value="1"/>
</dbReference>
<dbReference type="InParanoid" id="A0A1V9XG91"/>
<feature type="transmembrane region" description="Helical" evidence="1">
    <location>
        <begin position="554"/>
        <end position="577"/>
    </location>
</feature>
<keyword evidence="1" id="KW-0812">Transmembrane</keyword>
<feature type="transmembrane region" description="Helical" evidence="1">
    <location>
        <begin position="597"/>
        <end position="615"/>
    </location>
</feature>
<proteinExistence type="predicted"/>
<dbReference type="Proteomes" id="UP000192247">
    <property type="component" value="Unassembled WGS sequence"/>
</dbReference>
<keyword evidence="2" id="KW-0732">Signal</keyword>
<evidence type="ECO:0000313" key="5">
    <source>
        <dbReference type="Proteomes" id="UP000192247"/>
    </source>
</evidence>
<evidence type="ECO:0000256" key="1">
    <source>
        <dbReference type="SAM" id="Phobius"/>
    </source>
</evidence>